<evidence type="ECO:0000313" key="4">
    <source>
        <dbReference type="EMBL" id="OQX05954.1"/>
    </source>
</evidence>
<dbReference type="PANTHER" id="PTHR31836">
    <property type="match status" value="1"/>
</dbReference>
<dbReference type="InterPro" id="IPR049818">
    <property type="entry name" value="Expansin_EXLX1-like"/>
</dbReference>
<dbReference type="Pfam" id="PF03330">
    <property type="entry name" value="DPBB_1"/>
    <property type="match status" value="1"/>
</dbReference>
<dbReference type="SUPFAM" id="SSF50685">
    <property type="entry name" value="Barwin-like endoglucanases"/>
    <property type="match status" value="1"/>
</dbReference>
<feature type="domain" description="RlpA-like protein double-psi beta-barrel" evidence="3">
    <location>
        <begin position="77"/>
        <end position="123"/>
    </location>
</feature>
<evidence type="ECO:0000256" key="2">
    <source>
        <dbReference type="SAM" id="SignalP"/>
    </source>
</evidence>
<dbReference type="InterPro" id="IPR036749">
    <property type="entry name" value="Expansin_CBD_sf"/>
</dbReference>
<dbReference type="CDD" id="cd22272">
    <property type="entry name" value="DPBB_EXLX1-like"/>
    <property type="match status" value="1"/>
</dbReference>
<comment type="caution">
    <text evidence="4">The sequence shown here is derived from an EMBL/GenBank/DDBJ whole genome shotgun (WGS) entry which is preliminary data.</text>
</comment>
<feature type="signal peptide" evidence="2">
    <location>
        <begin position="1"/>
        <end position="27"/>
    </location>
</feature>
<dbReference type="NCBIfam" id="NF041144">
    <property type="entry name" value="expansin_EXLX1"/>
    <property type="match status" value="1"/>
</dbReference>
<dbReference type="PANTHER" id="PTHR31836:SF21">
    <property type="entry name" value="EXPANSIN-LIKE PROTEIN 7"/>
    <property type="match status" value="1"/>
</dbReference>
<reference evidence="4 5" key="1">
    <citation type="submission" date="2017-01" db="EMBL/GenBank/DDBJ databases">
        <title>Novel large sulfur bacteria in the metagenomes of groundwater-fed chemosynthetic microbial mats in the Lake Huron basin.</title>
        <authorList>
            <person name="Sharrar A.M."/>
            <person name="Flood B.E."/>
            <person name="Bailey J.V."/>
            <person name="Jones D.S."/>
            <person name="Biddanda B."/>
            <person name="Ruberg S.A."/>
            <person name="Marcus D.N."/>
            <person name="Dick G.J."/>
        </authorList>
    </citation>
    <scope>NUCLEOTIDE SEQUENCE [LARGE SCALE GENOMIC DNA]</scope>
    <source>
        <strain evidence="4">A8</strain>
    </source>
</reference>
<dbReference type="InterPro" id="IPR009009">
    <property type="entry name" value="RlpA-like_DPBB"/>
</dbReference>
<dbReference type="Proteomes" id="UP000192491">
    <property type="component" value="Unassembled WGS sequence"/>
</dbReference>
<feature type="chain" id="PRO_5013186223" description="RlpA-like protein double-psi beta-barrel domain-containing protein" evidence="2">
    <location>
        <begin position="28"/>
        <end position="273"/>
    </location>
</feature>
<evidence type="ECO:0000259" key="3">
    <source>
        <dbReference type="Pfam" id="PF03330"/>
    </source>
</evidence>
<evidence type="ECO:0000256" key="1">
    <source>
        <dbReference type="ARBA" id="ARBA00022729"/>
    </source>
</evidence>
<proteinExistence type="predicted"/>
<sequence>MKMTIVHYFIRIGCAVMLLVSGSSAYADSSTHTGKGTFYDYTGGGNCSLPVSTTTLTAAMNATDYANSAACGGFIKITNTDTGLSVTVRVDDQCPECAPGNVDLDQDAFAQIANLATGIIPIRWQYVANEQAGNLKLYFEGSSSQWWTAVQVRDHRYPIAKLEARLSGSSNAYTSVARESHNYFVAPSGLGSGPYDFRITDLWGQTVEIKTIQLMPGVELDTGTQFDVYDAANPANNSSTPAANTSSNGGAGATDWSILLLLGGLVARRLRRG</sequence>
<protein>
    <recommendedName>
        <fullName evidence="3">RlpA-like protein double-psi beta-barrel domain-containing protein</fullName>
    </recommendedName>
</protein>
<dbReference type="AlphaFoldDB" id="A0A1Y1QHP6"/>
<dbReference type="SUPFAM" id="SSF49590">
    <property type="entry name" value="PHL pollen allergen"/>
    <property type="match status" value="1"/>
</dbReference>
<dbReference type="Gene3D" id="2.40.40.10">
    <property type="entry name" value="RlpA-like domain"/>
    <property type="match status" value="1"/>
</dbReference>
<organism evidence="4 5">
    <name type="scientific">Thiothrix lacustris</name>
    <dbReference type="NCBI Taxonomy" id="525917"/>
    <lineage>
        <taxon>Bacteria</taxon>
        <taxon>Pseudomonadati</taxon>
        <taxon>Pseudomonadota</taxon>
        <taxon>Gammaproteobacteria</taxon>
        <taxon>Thiotrichales</taxon>
        <taxon>Thiotrichaceae</taxon>
        <taxon>Thiothrix</taxon>
    </lineage>
</organism>
<dbReference type="InterPro" id="IPR051477">
    <property type="entry name" value="Expansin_CellWall"/>
</dbReference>
<keyword evidence="1 2" id="KW-0732">Signal</keyword>
<dbReference type="Gene3D" id="2.60.40.760">
    <property type="entry name" value="Expansin, cellulose-binding-like domain"/>
    <property type="match status" value="1"/>
</dbReference>
<dbReference type="STRING" id="1123401.GCA_000621325_01842"/>
<gene>
    <name evidence="4" type="ORF">BWK73_32275</name>
</gene>
<evidence type="ECO:0000313" key="5">
    <source>
        <dbReference type="Proteomes" id="UP000192491"/>
    </source>
</evidence>
<dbReference type="EMBL" id="MTEJ01000266">
    <property type="protein sequence ID" value="OQX05954.1"/>
    <property type="molecule type" value="Genomic_DNA"/>
</dbReference>
<accession>A0A1Y1QHP6</accession>
<dbReference type="InterPro" id="IPR036908">
    <property type="entry name" value="RlpA-like_sf"/>
</dbReference>
<name>A0A1Y1QHP6_9GAMM</name>